<dbReference type="RefSeq" id="XP_058346451.1">
    <property type="nucleotide sequence ID" value="XM_058482884.1"/>
</dbReference>
<dbReference type="InterPro" id="IPR036047">
    <property type="entry name" value="F-box-like_dom_sf"/>
</dbReference>
<evidence type="ECO:0000256" key="1">
    <source>
        <dbReference type="SAM" id="MobiDB-lite"/>
    </source>
</evidence>
<dbReference type="CDD" id="cd09917">
    <property type="entry name" value="F-box_SF"/>
    <property type="match status" value="1"/>
</dbReference>
<dbReference type="PROSITE" id="PS50181">
    <property type="entry name" value="FBOX"/>
    <property type="match status" value="1"/>
</dbReference>
<feature type="domain" description="F-box" evidence="2">
    <location>
        <begin position="12"/>
        <end position="60"/>
    </location>
</feature>
<dbReference type="InterPro" id="IPR032675">
    <property type="entry name" value="LRR_dom_sf"/>
</dbReference>
<feature type="region of interest" description="Disordered" evidence="1">
    <location>
        <begin position="271"/>
        <end position="290"/>
    </location>
</feature>
<dbReference type="Proteomes" id="UP001234581">
    <property type="component" value="Unassembled WGS sequence"/>
</dbReference>
<dbReference type="EMBL" id="JARTCD010000008">
    <property type="protein sequence ID" value="KAJ8661538.1"/>
    <property type="molecule type" value="Genomic_DNA"/>
</dbReference>
<reference evidence="3 4" key="1">
    <citation type="submission" date="2023-03" db="EMBL/GenBank/DDBJ databases">
        <title>Genome sequence of Lichtheimia ornata CBS 291.66.</title>
        <authorList>
            <person name="Mohabir J.T."/>
            <person name="Shea T.P."/>
            <person name="Kurbessoian T."/>
            <person name="Berby B."/>
            <person name="Fontaine J."/>
            <person name="Livny J."/>
            <person name="Gnirke A."/>
            <person name="Stajich J.E."/>
            <person name="Cuomo C.A."/>
        </authorList>
    </citation>
    <scope>NUCLEOTIDE SEQUENCE [LARGE SCALE GENOMIC DNA]</scope>
    <source>
        <strain evidence="3">CBS 291.66</strain>
    </source>
</reference>
<dbReference type="SUPFAM" id="SSF81383">
    <property type="entry name" value="F-box domain"/>
    <property type="match status" value="1"/>
</dbReference>
<dbReference type="Gene3D" id="3.80.10.10">
    <property type="entry name" value="Ribonuclease Inhibitor"/>
    <property type="match status" value="2"/>
</dbReference>
<dbReference type="InterPro" id="IPR001810">
    <property type="entry name" value="F-box_dom"/>
</dbReference>
<protein>
    <recommendedName>
        <fullName evidence="2">F-box domain-containing protein</fullName>
    </recommendedName>
</protein>
<keyword evidence="4" id="KW-1185">Reference proteome</keyword>
<evidence type="ECO:0000313" key="3">
    <source>
        <dbReference type="EMBL" id="KAJ8661538.1"/>
    </source>
</evidence>
<proteinExistence type="predicted"/>
<organism evidence="3 4">
    <name type="scientific">Lichtheimia ornata</name>
    <dbReference type="NCBI Taxonomy" id="688661"/>
    <lineage>
        <taxon>Eukaryota</taxon>
        <taxon>Fungi</taxon>
        <taxon>Fungi incertae sedis</taxon>
        <taxon>Mucoromycota</taxon>
        <taxon>Mucoromycotina</taxon>
        <taxon>Mucoromycetes</taxon>
        <taxon>Mucorales</taxon>
        <taxon>Lichtheimiaceae</taxon>
        <taxon>Lichtheimia</taxon>
    </lineage>
</organism>
<dbReference type="SUPFAM" id="SSF52047">
    <property type="entry name" value="RNI-like"/>
    <property type="match status" value="2"/>
</dbReference>
<name>A0AAD7Y1S4_9FUNG</name>
<sequence>MDDNATHDPSRLLSTRSLPSEILLKIFGMLTQGDCLRCMSVCRTWYKAIPQYTHQCFRSVMLKGNRGHADNTRLQKCLGSHVKSAVLDSCDTQAQLEALLTLLERYQCYDIRRLCIRRCPVRDGNTLIQHLKHLERLERISFHNTRFDVAILSFLSSLISTCRSLTHLTCNTTFAMEGVSLPSESMLIHDSEINHNMRFLRLGLHTPTLSQALVLLVRCPQLRYFSTCCANDVDARSILLLCPKLAFFECQMLAKRYRQWLDHNDEESLSVQPLQDRQQQQQQSSSSTSLRELTLEPISFEQQVLDLHHPCLQRLEVGVTNGDEAIIRALLRNTPMVEELRLCFYDVVDYIPAMIRPLSNLRNLQLWLLRTRENQEDLIQLFEGFHHHLPPHLSVGIKCNLYQHASPHTLRNILLSMAGIRQLKYINLHSLQNIDDNHLISFFEHVSQHQIETVTLAFPTMSFSLLYLITHRLPHLIQFEIAYCGGISRRGLRTLVDTKARTSPGKLTLKIRLSYMDDGAKANDINVCIGKDPFPVIQ</sequence>
<comment type="caution">
    <text evidence="3">The sequence shown here is derived from an EMBL/GenBank/DDBJ whole genome shotgun (WGS) entry which is preliminary data.</text>
</comment>
<evidence type="ECO:0000313" key="4">
    <source>
        <dbReference type="Proteomes" id="UP001234581"/>
    </source>
</evidence>
<dbReference type="AlphaFoldDB" id="A0AAD7Y1S4"/>
<accession>A0AAD7Y1S4</accession>
<evidence type="ECO:0000259" key="2">
    <source>
        <dbReference type="PROSITE" id="PS50181"/>
    </source>
</evidence>
<dbReference type="GeneID" id="83210220"/>
<gene>
    <name evidence="3" type="ORF">O0I10_002805</name>
</gene>
<dbReference type="Pfam" id="PF12937">
    <property type="entry name" value="F-box-like"/>
    <property type="match status" value="1"/>
</dbReference>